<dbReference type="STRING" id="1080227.A8L45_06545"/>
<organism evidence="1 2">
    <name type="scientific">Veronia pacifica</name>
    <dbReference type="NCBI Taxonomy" id="1080227"/>
    <lineage>
        <taxon>Bacteria</taxon>
        <taxon>Pseudomonadati</taxon>
        <taxon>Pseudomonadota</taxon>
        <taxon>Gammaproteobacteria</taxon>
        <taxon>Vibrionales</taxon>
        <taxon>Vibrionaceae</taxon>
        <taxon>Veronia</taxon>
    </lineage>
</organism>
<dbReference type="RefSeq" id="WP_068900445.1">
    <property type="nucleotide sequence ID" value="NZ_JBHUIF010000004.1"/>
</dbReference>
<gene>
    <name evidence="1" type="ORF">A8L45_06545</name>
</gene>
<evidence type="ECO:0000313" key="2">
    <source>
        <dbReference type="Proteomes" id="UP000094936"/>
    </source>
</evidence>
<keyword evidence="2" id="KW-1185">Reference proteome</keyword>
<sequence>MLLMTEALANDPLADLDLFKEVAPKSNGWRTDAYVESRFHIRENGERLSLRQRFWGQLHYQSNDGVTTQFTDEGVWGGLVSVFADYDPERRSFDDITDIRLHEAYWQYEQQSWRFTVGKRRITWGTSDGRNTFDLINPIDLSDPLASGSNSTRLSTLVAGGQWTSGQHSVELWLLPMAAVNEQPVFGDPWELTSVNQLRRDSRSGKILLTESKAPRHQELAWRYSHHGKGLDYSLLFFDGYIDDPIILRSGDGFFTEYERYQAYGAQLALGLGQSTIRAEFAYKPDFPLASANFIFNPSDVNQLIIGWDRNLESDRYINVQAFFDRYSQPDVPDHYGITFALSDQFLNESLTIGVRGLNDFSTHEYAVETYAHYQFDDHLNVKTGRYWINGDEGSIYQDYHRNAFTYFQVSYQF</sequence>
<protein>
    <recommendedName>
        <fullName evidence="3">Alginate export domain-containing protein</fullName>
    </recommendedName>
</protein>
<evidence type="ECO:0008006" key="3">
    <source>
        <dbReference type="Google" id="ProtNLM"/>
    </source>
</evidence>
<evidence type="ECO:0000313" key="1">
    <source>
        <dbReference type="EMBL" id="ODA34378.1"/>
    </source>
</evidence>
<proteinExistence type="predicted"/>
<comment type="caution">
    <text evidence="1">The sequence shown here is derived from an EMBL/GenBank/DDBJ whole genome shotgun (WGS) entry which is preliminary data.</text>
</comment>
<accession>A0A1C3EMB5</accession>
<name>A0A1C3EMB5_9GAMM</name>
<dbReference type="EMBL" id="LYBM01000008">
    <property type="protein sequence ID" value="ODA34378.1"/>
    <property type="molecule type" value="Genomic_DNA"/>
</dbReference>
<dbReference type="AlphaFoldDB" id="A0A1C3EMB5"/>
<dbReference type="Proteomes" id="UP000094936">
    <property type="component" value="Unassembled WGS sequence"/>
</dbReference>
<reference evidence="1 2" key="1">
    <citation type="submission" date="2016-05" db="EMBL/GenBank/DDBJ databases">
        <title>Genomic Taxonomy of the Vibrionaceae.</title>
        <authorList>
            <person name="Gomez-Gil B."/>
            <person name="Enciso-Ibarra J."/>
        </authorList>
    </citation>
    <scope>NUCLEOTIDE SEQUENCE [LARGE SCALE GENOMIC DNA]</scope>
    <source>
        <strain evidence="1 2">CAIM 1920</strain>
    </source>
</reference>
<dbReference type="OrthoDB" id="8746278at2"/>